<dbReference type="RefSeq" id="WP_119655238.1">
    <property type="nucleotide sequence ID" value="NZ_JBHUOI010000013.1"/>
</dbReference>
<feature type="chain" id="PRO_5019255447" evidence="1">
    <location>
        <begin position="20"/>
        <end position="152"/>
    </location>
</feature>
<evidence type="ECO:0000256" key="1">
    <source>
        <dbReference type="SAM" id="SignalP"/>
    </source>
</evidence>
<dbReference type="Proteomes" id="UP000284250">
    <property type="component" value="Unassembled WGS sequence"/>
</dbReference>
<organism evidence="2 3">
    <name type="scientific">Hymenobacter rubripertinctus</name>
    <dbReference type="NCBI Taxonomy" id="2029981"/>
    <lineage>
        <taxon>Bacteria</taxon>
        <taxon>Pseudomonadati</taxon>
        <taxon>Bacteroidota</taxon>
        <taxon>Cytophagia</taxon>
        <taxon>Cytophagales</taxon>
        <taxon>Hymenobacteraceae</taxon>
        <taxon>Hymenobacter</taxon>
    </lineage>
</organism>
<name>A0A418R1S7_9BACT</name>
<dbReference type="EMBL" id="QYCN01000009">
    <property type="protein sequence ID" value="RIY11373.1"/>
    <property type="molecule type" value="Genomic_DNA"/>
</dbReference>
<dbReference type="PANTHER" id="PTHR34387">
    <property type="entry name" value="SLR1258 PROTEIN"/>
    <property type="match status" value="1"/>
</dbReference>
<accession>A0A418R1S7</accession>
<comment type="caution">
    <text evidence="2">The sequence shown here is derived from an EMBL/GenBank/DDBJ whole genome shotgun (WGS) entry which is preliminary data.</text>
</comment>
<dbReference type="AlphaFoldDB" id="A0A418R1S7"/>
<dbReference type="Pfam" id="PF04402">
    <property type="entry name" value="SIMPL"/>
    <property type="match status" value="1"/>
</dbReference>
<dbReference type="InterPro" id="IPR052022">
    <property type="entry name" value="26kDa_periplasmic_antigen"/>
</dbReference>
<evidence type="ECO:0000313" key="2">
    <source>
        <dbReference type="EMBL" id="RIY11373.1"/>
    </source>
</evidence>
<reference evidence="2 3" key="1">
    <citation type="submission" date="2019-01" db="EMBL/GenBank/DDBJ databases">
        <title>Hymenobacter humicola sp. nov., isolated from soils in Antarctica.</title>
        <authorList>
            <person name="Sedlacek I."/>
            <person name="Holochova P."/>
            <person name="Kralova S."/>
            <person name="Pantucek R."/>
            <person name="Stankova E."/>
            <person name="Vrbovska V."/>
            <person name="Kristofova L."/>
            <person name="Svec P."/>
            <person name="Busse H.-J."/>
        </authorList>
    </citation>
    <scope>NUCLEOTIDE SEQUENCE [LARGE SCALE GENOMIC DNA]</scope>
    <source>
        <strain evidence="2 3">CCM 8852</strain>
    </source>
</reference>
<dbReference type="Gene3D" id="3.30.70.2970">
    <property type="entry name" value="Protein of unknown function (DUF541), domain 2"/>
    <property type="match status" value="1"/>
</dbReference>
<keyword evidence="3" id="KW-1185">Reference proteome</keyword>
<dbReference type="GO" id="GO:0006974">
    <property type="term" value="P:DNA damage response"/>
    <property type="evidence" value="ECO:0007669"/>
    <property type="project" value="TreeGrafter"/>
</dbReference>
<evidence type="ECO:0000313" key="3">
    <source>
        <dbReference type="Proteomes" id="UP000284250"/>
    </source>
</evidence>
<dbReference type="OrthoDB" id="702249at2"/>
<feature type="signal peptide" evidence="1">
    <location>
        <begin position="1"/>
        <end position="19"/>
    </location>
</feature>
<proteinExistence type="predicted"/>
<gene>
    <name evidence="2" type="ORF">D0T11_07890</name>
</gene>
<dbReference type="Gene3D" id="3.30.110.170">
    <property type="entry name" value="Protein of unknown function (DUF541), domain 1"/>
    <property type="match status" value="1"/>
</dbReference>
<dbReference type="PANTHER" id="PTHR34387:SF2">
    <property type="entry name" value="SLR1258 PROTEIN"/>
    <property type="match status" value="1"/>
</dbReference>
<dbReference type="PROSITE" id="PS51257">
    <property type="entry name" value="PROKAR_LIPOPROTEIN"/>
    <property type="match status" value="1"/>
</dbReference>
<protein>
    <submittedName>
        <fullName evidence="2">DUF541 domain-containing protein</fullName>
    </submittedName>
</protein>
<sequence>MRFPLWLGALLLASCAVPSSLVPNDQQPHLKVAGLGGVTSYPNQAEITVEVSFTKPRLKESVVEVQTVIGDVMTAIRPFVRTDQDIRTSFGSTNKEYPYRNEKEVFAGYQATQSLTVKLQDLTRLEEFIEKLLGTRVSRIQPRPTAFSNKLT</sequence>
<dbReference type="InterPro" id="IPR007497">
    <property type="entry name" value="SIMPL/DUF541"/>
</dbReference>
<keyword evidence="1" id="KW-0732">Signal</keyword>